<keyword evidence="5" id="KW-0413">Isomerase</keyword>
<dbReference type="InterPro" id="IPR001347">
    <property type="entry name" value="SIS_dom"/>
</dbReference>
<dbReference type="Gene3D" id="3.40.50.10490">
    <property type="entry name" value="Glucose-6-phosphate isomerase like protein, domain 1"/>
    <property type="match status" value="2"/>
</dbReference>
<dbReference type="PROSITE" id="PS51464">
    <property type="entry name" value="SIS"/>
    <property type="match status" value="1"/>
</dbReference>
<dbReference type="Proteomes" id="UP000006447">
    <property type="component" value="Unassembled WGS sequence"/>
</dbReference>
<evidence type="ECO:0000313" key="5">
    <source>
        <dbReference type="EMBL" id="EID78271.1"/>
    </source>
</evidence>
<comment type="caution">
    <text evidence="5">The sequence shown here is derived from an EMBL/GenBank/DDBJ whole genome shotgun (WGS) entry which is preliminary data.</text>
</comment>
<evidence type="ECO:0000256" key="2">
    <source>
        <dbReference type="ARBA" id="ARBA00012916"/>
    </source>
</evidence>
<evidence type="ECO:0000256" key="3">
    <source>
        <dbReference type="ARBA" id="ARBA00016090"/>
    </source>
</evidence>
<comment type="catalytic activity">
    <reaction evidence="1">
        <text>D-fructose 6-phosphate + L-glutamine = D-glucosamine 6-phosphate + L-glutamate</text>
        <dbReference type="Rhea" id="RHEA:13237"/>
        <dbReference type="ChEBI" id="CHEBI:29985"/>
        <dbReference type="ChEBI" id="CHEBI:58359"/>
        <dbReference type="ChEBI" id="CHEBI:58725"/>
        <dbReference type="ChEBI" id="CHEBI:61527"/>
        <dbReference type="EC" id="2.6.1.16"/>
    </reaction>
</comment>
<accession>I0WPF5</accession>
<dbReference type="GO" id="GO:0097367">
    <property type="term" value="F:carbohydrate derivative binding"/>
    <property type="evidence" value="ECO:0007669"/>
    <property type="project" value="InterPro"/>
</dbReference>
<gene>
    <name evidence="5" type="ORF">W59_19558</name>
</gene>
<dbReference type="GO" id="GO:0006002">
    <property type="term" value="P:fructose 6-phosphate metabolic process"/>
    <property type="evidence" value="ECO:0007669"/>
    <property type="project" value="TreeGrafter"/>
</dbReference>
<evidence type="ECO:0000259" key="4">
    <source>
        <dbReference type="PROSITE" id="PS51464"/>
    </source>
</evidence>
<sequence>MKYSINTMAHELDCLAPDFIILRDQLVDAATGVVRGWPDLDEVLVLGAGDSHHAALACGLAFGETPGLSYRALSARDFIGYGAHQAGQTRARLVIGVSASGGNPSAAEGLRLARAAGDRTLAVTLDSRSSTATAADDVLTASLANLGLSPGIRTYQFSLIALLAVAAAIAAARDPLAGRRVNLLSSGDLAAVIAEVRQTKDHSARELAESLYGISPLVFAGNGPALGTAKHAAAKVVEASGIFAIGVDPEDWWHVHRFATPTHSPLILIGSGRRSFDGALPIWDRAAALGRPVVLITAGDNASELPEHLTPLVDHVTPTMLALHLARRSGRWPFEPL</sequence>
<proteinExistence type="predicted"/>
<organism evidence="5 6">
    <name type="scientific">Rhodococcus opacus RKJ300 = JCM 13270</name>
    <dbReference type="NCBI Taxonomy" id="1165867"/>
    <lineage>
        <taxon>Bacteria</taxon>
        <taxon>Bacillati</taxon>
        <taxon>Actinomycetota</taxon>
        <taxon>Actinomycetes</taxon>
        <taxon>Mycobacteriales</taxon>
        <taxon>Nocardiaceae</taxon>
        <taxon>Rhodococcus</taxon>
    </lineage>
</organism>
<dbReference type="PANTHER" id="PTHR10937:SF0">
    <property type="entry name" value="GLUTAMINE--FRUCTOSE-6-PHOSPHATE TRANSAMINASE (ISOMERIZING)"/>
    <property type="match status" value="1"/>
</dbReference>
<evidence type="ECO:0000256" key="1">
    <source>
        <dbReference type="ARBA" id="ARBA00001031"/>
    </source>
</evidence>
<dbReference type="GO" id="GO:0006047">
    <property type="term" value="P:UDP-N-acetylglucosamine metabolic process"/>
    <property type="evidence" value="ECO:0007669"/>
    <property type="project" value="TreeGrafter"/>
</dbReference>
<dbReference type="GO" id="GO:0004360">
    <property type="term" value="F:glutamine-fructose-6-phosphate transaminase (isomerizing) activity"/>
    <property type="evidence" value="ECO:0007669"/>
    <property type="project" value="UniProtKB-EC"/>
</dbReference>
<dbReference type="InterPro" id="IPR046348">
    <property type="entry name" value="SIS_dom_sf"/>
</dbReference>
<dbReference type="GO" id="GO:0006487">
    <property type="term" value="P:protein N-linked glycosylation"/>
    <property type="evidence" value="ECO:0007669"/>
    <property type="project" value="TreeGrafter"/>
</dbReference>
<dbReference type="EMBL" id="AJJH01000103">
    <property type="protein sequence ID" value="EID78271.1"/>
    <property type="molecule type" value="Genomic_DNA"/>
</dbReference>
<dbReference type="EC" id="2.6.1.16" evidence="2"/>
<reference evidence="5 6" key="1">
    <citation type="journal article" date="2012" name="J. Bacteriol.">
        <title>Draft genome sequence of the nitrophenol-degrading actinomycete Rhodococcus imtechensis RKJ300.</title>
        <authorList>
            <person name="Vikram S."/>
            <person name="Kumar S."/>
            <person name="Subramanian S."/>
            <person name="Raghava G.P."/>
        </authorList>
    </citation>
    <scope>NUCLEOTIDE SEQUENCE [LARGE SCALE GENOMIC DNA]</scope>
    <source>
        <strain evidence="5 6">RKJ300</strain>
    </source>
</reference>
<dbReference type="Pfam" id="PF01380">
    <property type="entry name" value="SIS"/>
    <property type="match status" value="1"/>
</dbReference>
<evidence type="ECO:0000313" key="6">
    <source>
        <dbReference type="Proteomes" id="UP000006447"/>
    </source>
</evidence>
<dbReference type="GO" id="GO:0016853">
    <property type="term" value="F:isomerase activity"/>
    <property type="evidence" value="ECO:0007669"/>
    <property type="project" value="UniProtKB-KW"/>
</dbReference>
<feature type="domain" description="SIS" evidence="4">
    <location>
        <begin position="29"/>
        <end position="175"/>
    </location>
</feature>
<dbReference type="SUPFAM" id="SSF53697">
    <property type="entry name" value="SIS domain"/>
    <property type="match status" value="1"/>
</dbReference>
<name>I0WPF5_RHOOP</name>
<dbReference type="RefSeq" id="WP_007298603.1">
    <property type="nucleotide sequence ID" value="NZ_AJJH01000103.1"/>
</dbReference>
<dbReference type="AlphaFoldDB" id="I0WPF5"/>
<dbReference type="PANTHER" id="PTHR10937">
    <property type="entry name" value="GLUCOSAMINE--FRUCTOSE-6-PHOSPHATE AMINOTRANSFERASE, ISOMERIZING"/>
    <property type="match status" value="1"/>
</dbReference>
<protein>
    <recommendedName>
        <fullName evidence="3">Glutamine--fructose-6-phosphate aminotransferase [isomerizing]</fullName>
        <ecNumber evidence="2">2.6.1.16</ecNumber>
    </recommendedName>
</protein>